<comment type="caution">
    <text evidence="1">The sequence shown here is derived from an EMBL/GenBank/DDBJ whole genome shotgun (WGS) entry which is preliminary data.</text>
</comment>
<accession>A0ABP9G037</accession>
<name>A0ABP9G037_9MICC</name>
<protein>
    <submittedName>
        <fullName evidence="1">Uncharacterized protein</fullName>
    </submittedName>
</protein>
<dbReference type="RefSeq" id="WP_345477933.1">
    <property type="nucleotide sequence ID" value="NZ_BAABLW010000007.1"/>
</dbReference>
<gene>
    <name evidence="1" type="ORF">GCM10025790_20750</name>
</gene>
<evidence type="ECO:0000313" key="2">
    <source>
        <dbReference type="Proteomes" id="UP001500368"/>
    </source>
</evidence>
<dbReference type="EMBL" id="BAABLW010000007">
    <property type="protein sequence ID" value="GAA4923477.1"/>
    <property type="molecule type" value="Genomic_DNA"/>
</dbReference>
<dbReference type="Proteomes" id="UP001500368">
    <property type="component" value="Unassembled WGS sequence"/>
</dbReference>
<sequence>MDLGLWWKNRRWKALLELIEQLPNSSRTWEARLNDEEEAELILDSIEKREAEEGPQPQNVIAVREYDRNAMQLEDVKQLLSSLINTVRSAIGAKPVPHQRLKAETLLDEKTWERDVESVSPILEATGFNPAEVFGFDPDDE</sequence>
<evidence type="ECO:0000313" key="1">
    <source>
        <dbReference type="EMBL" id="GAA4923477.1"/>
    </source>
</evidence>
<reference evidence="2" key="1">
    <citation type="journal article" date="2019" name="Int. J. Syst. Evol. Microbiol.">
        <title>The Global Catalogue of Microorganisms (GCM) 10K type strain sequencing project: providing services to taxonomists for standard genome sequencing and annotation.</title>
        <authorList>
            <consortium name="The Broad Institute Genomics Platform"/>
            <consortium name="The Broad Institute Genome Sequencing Center for Infectious Disease"/>
            <person name="Wu L."/>
            <person name="Ma J."/>
        </authorList>
    </citation>
    <scope>NUCLEOTIDE SEQUENCE [LARGE SCALE GENOMIC DNA]</scope>
    <source>
        <strain evidence="2">JCM 19129</strain>
    </source>
</reference>
<organism evidence="1 2">
    <name type="scientific">Nesterenkonia rhizosphaerae</name>
    <dbReference type="NCBI Taxonomy" id="1348272"/>
    <lineage>
        <taxon>Bacteria</taxon>
        <taxon>Bacillati</taxon>
        <taxon>Actinomycetota</taxon>
        <taxon>Actinomycetes</taxon>
        <taxon>Micrococcales</taxon>
        <taxon>Micrococcaceae</taxon>
        <taxon>Nesterenkonia</taxon>
    </lineage>
</organism>
<proteinExistence type="predicted"/>
<keyword evidence="2" id="KW-1185">Reference proteome</keyword>